<protein>
    <submittedName>
        <fullName evidence="2">Prepilin type IV pili</fullName>
    </submittedName>
</protein>
<feature type="domain" description="Type 4 secretion system PilS N-terminal" evidence="1">
    <location>
        <begin position="51"/>
        <end position="165"/>
    </location>
</feature>
<proteinExistence type="predicted"/>
<dbReference type="AlphaFoldDB" id="A0AAP2HQ39"/>
<dbReference type="Pfam" id="PF08805">
    <property type="entry name" value="PilS"/>
    <property type="match status" value="1"/>
</dbReference>
<name>A0AAP2HQ39_9BURK</name>
<evidence type="ECO:0000313" key="2">
    <source>
        <dbReference type="EMBL" id="MBU9360518.1"/>
    </source>
</evidence>
<reference evidence="2" key="1">
    <citation type="submission" date="2021-06" db="EMBL/GenBank/DDBJ databases">
        <title>A collection of bacterial strains from the Burkholderia cepacia Research Laboratory and Repository.</title>
        <authorList>
            <person name="Lipuma J."/>
            <person name="Spilker T."/>
        </authorList>
    </citation>
    <scope>NUCLEOTIDE SEQUENCE</scope>
    <source>
        <strain evidence="2">AU37435</strain>
    </source>
</reference>
<organism evidence="2 3">
    <name type="scientific">Burkholderia multivorans</name>
    <dbReference type="NCBI Taxonomy" id="87883"/>
    <lineage>
        <taxon>Bacteria</taxon>
        <taxon>Pseudomonadati</taxon>
        <taxon>Pseudomonadota</taxon>
        <taxon>Betaproteobacteria</taxon>
        <taxon>Burkholderiales</taxon>
        <taxon>Burkholderiaceae</taxon>
        <taxon>Burkholderia</taxon>
        <taxon>Burkholderia cepacia complex</taxon>
    </lineage>
</organism>
<gene>
    <name evidence="2" type="ORF">KTE52_29780</name>
</gene>
<evidence type="ECO:0000259" key="1">
    <source>
        <dbReference type="Pfam" id="PF08805"/>
    </source>
</evidence>
<accession>A0AAP2HQ39</accession>
<dbReference type="EMBL" id="JAHPMX010000030">
    <property type="protein sequence ID" value="MBU9360518.1"/>
    <property type="molecule type" value="Genomic_DNA"/>
</dbReference>
<dbReference type="Proteomes" id="UP001196915">
    <property type="component" value="Unassembled WGS sequence"/>
</dbReference>
<sequence>MEGILARLAVIALTVIAFAAVGVNAMSAFSRNKSAQMVMDTAHLITNARAGFAQSGNGYANFTTANGQDLINAGIIPSNMVRNGSTVVDVWGNSMSFGSANNGAQGVVTFGGGGSETKAQCGDVVAGMKDYVSLAVGGTTFTASNPPDQVTASKACTDTASIVVTFQ</sequence>
<comment type="caution">
    <text evidence="2">The sequence shown here is derived from an EMBL/GenBank/DDBJ whole genome shotgun (WGS) entry which is preliminary data.</text>
</comment>
<evidence type="ECO:0000313" key="3">
    <source>
        <dbReference type="Proteomes" id="UP001196915"/>
    </source>
</evidence>
<dbReference type="InterPro" id="IPR014911">
    <property type="entry name" value="PilS_N"/>
</dbReference>
<dbReference type="RefSeq" id="WP_217085024.1">
    <property type="nucleotide sequence ID" value="NZ_JAHPMX010000030.1"/>
</dbReference>